<evidence type="ECO:0000256" key="1">
    <source>
        <dbReference type="SAM" id="MobiDB-lite"/>
    </source>
</evidence>
<accession>A0A061H748</accession>
<dbReference type="InterPro" id="IPR016024">
    <property type="entry name" value="ARM-type_fold"/>
</dbReference>
<feature type="compositionally biased region" description="Polar residues" evidence="1">
    <location>
        <begin position="477"/>
        <end position="489"/>
    </location>
</feature>
<dbReference type="Proteomes" id="UP000053664">
    <property type="component" value="Unassembled WGS sequence"/>
</dbReference>
<feature type="compositionally biased region" description="Basic and acidic residues" evidence="1">
    <location>
        <begin position="978"/>
        <end position="987"/>
    </location>
</feature>
<dbReference type="Pfam" id="PF21547">
    <property type="entry name" value="TTI1"/>
    <property type="match status" value="1"/>
</dbReference>
<feature type="compositionally biased region" description="Basic and acidic residues" evidence="1">
    <location>
        <begin position="520"/>
        <end position="532"/>
    </location>
</feature>
<feature type="region of interest" description="Disordered" evidence="1">
    <location>
        <begin position="477"/>
        <end position="496"/>
    </location>
</feature>
<dbReference type="KEGG" id="pfp:PFL1_06059"/>
<feature type="compositionally biased region" description="Acidic residues" evidence="1">
    <location>
        <begin position="1303"/>
        <end position="1312"/>
    </location>
</feature>
<feature type="compositionally biased region" description="Basic and acidic residues" evidence="1">
    <location>
        <begin position="250"/>
        <end position="262"/>
    </location>
</feature>
<feature type="compositionally biased region" description="Low complexity" evidence="1">
    <location>
        <begin position="23"/>
        <end position="36"/>
    </location>
</feature>
<dbReference type="InterPro" id="IPR052587">
    <property type="entry name" value="TELO2-interacting_protein_1"/>
</dbReference>
<feature type="region of interest" description="Disordered" evidence="1">
    <location>
        <begin position="1"/>
        <end position="36"/>
    </location>
</feature>
<feature type="compositionally biased region" description="Basic and acidic residues" evidence="1">
    <location>
        <begin position="1253"/>
        <end position="1276"/>
    </location>
</feature>
<feature type="region of interest" description="Disordered" evidence="1">
    <location>
        <begin position="520"/>
        <end position="561"/>
    </location>
</feature>
<feature type="region of interest" description="Disordered" evidence="1">
    <location>
        <begin position="241"/>
        <end position="263"/>
    </location>
</feature>
<dbReference type="InterPro" id="IPR049362">
    <property type="entry name" value="TTI1_rpt"/>
</dbReference>
<dbReference type="PANTHER" id="PTHR18460">
    <property type="entry name" value="TEL2 INTERACTING PROTEIN 1 TTI1 FAMILY MEMBER"/>
    <property type="match status" value="1"/>
</dbReference>
<dbReference type="Pfam" id="PF24181">
    <property type="entry name" value="TPR_TTI1_C"/>
    <property type="match status" value="2"/>
</dbReference>
<feature type="compositionally biased region" description="Gly residues" evidence="1">
    <location>
        <begin position="61"/>
        <end position="70"/>
    </location>
</feature>
<feature type="region of interest" description="Disordered" evidence="1">
    <location>
        <begin position="1253"/>
        <end position="1284"/>
    </location>
</feature>
<evidence type="ECO:0000313" key="3">
    <source>
        <dbReference type="EMBL" id="EPQ26411.1"/>
    </source>
</evidence>
<dbReference type="InterPro" id="IPR057567">
    <property type="entry name" value="TPR_TTI1_C"/>
</dbReference>
<feature type="region of interest" description="Disordered" evidence="1">
    <location>
        <begin position="277"/>
        <end position="304"/>
    </location>
</feature>
<dbReference type="SUPFAM" id="SSF48371">
    <property type="entry name" value="ARM repeat"/>
    <property type="match status" value="1"/>
</dbReference>
<evidence type="ECO:0000313" key="4">
    <source>
        <dbReference type="Proteomes" id="UP000053664"/>
    </source>
</evidence>
<gene>
    <name evidence="3" type="ORF">PFL1_06059</name>
</gene>
<feature type="domain" description="TTI1 C-terminal TPR" evidence="2">
    <location>
        <begin position="1238"/>
        <end position="1402"/>
    </location>
</feature>
<dbReference type="GeneID" id="19320139"/>
<dbReference type="eggNOG" id="KOG4524">
    <property type="taxonomic scope" value="Eukaryota"/>
</dbReference>
<name>A0A061H748_9BASI</name>
<sequence>MFASPFSGRPYPPPLQAGRAAHTPTRAGAASASAAATPASPFQRLKPICVQLLSFVPDTGNGGSGSGSGIGHPRQQAQPSSLSTSLQRLTHVLADVATERQEDGTPALTPALIHYVFFPIAQLLRASPRGAADLPDHARQLIFECLSLLASQWWRAWSQAPPQQQQASDPLVAEKKAPGQHEWAVWQQLVILASLAVGGSPSQAESGPSSSPSTSQATFSDETRLAAANFLHQLLLPRLEEPPPLARSQPRPEAKQQNKDWEWDGESELPSLDELEAEQEQLGKTTAAATEAQAQDHDTLPRRQAYPSPAHLSFALTDTAAKGALGHALTSCLELACQGERMVDLRTSSLRVSYTILVTWIAAASSDRAENPQEDQGSDEHRDFHIPTLTYVDPEPAPAGPTVDSDTLSQRSAARVRPLLPGITSSLTRLISSRLKPSATARKKETPGALVAIALQMLRDMVLLSLGDAATRAFRQNGESSATEAQVTGETEAAEVDGVDGRQSKIMTLDDFTSIAESLARSEAEVEEHASADENDAGDGTDAQGPSAAGDDDGSPSLEPPVEETARKYLLSTLARIQIALRSFSLLATPFSTRTVSSAPASSSVRRGLISLAASLIVHMGETLAWFDVQLGQPATAAAAAGSRESAVEMLLSWIVDSAGDDDIEAVSADARKALAVLFDGDEDVLSSHPSPPPARARTLAAFSTMIARGLAELPRAIRAQDDVKVERLAIRLGTAVKLASGTLPARSGADPHAGVRCISSPEAIRGLAHLFGASGGIERWGLGLADALRVNPVLLTAQQDLGTDWPPRMSLEGLQAGSGRSVTDMFRSFGRACASVATAAIRTKSDGSAAKAKDKVKVDTSSFHLILFFVRQGARSRTCRVGTTGDDAIEALRARSMTALMIAAELLCGVAEELDDSKLATQSADVGRRLRRLAHKFGRQVFDMVLELWEGDWDEVVEASLVASSREHGGARGSGGARRDVTETAISERDGGDALVERVKGLSIDVGSHERPERFGPALDLAFVGAATIKGGSGSLTTSGSGAGAAGQQRLTMATRLARAETSQGLSNAYLLSLLSSTATMLGTSFRPLLLRAIYPLTSALASPDAALRDGAERAFRQIAYASAYASVQSCVLDHADYLLGAACQRLISGLDEELRSRFDVAAAAGPGDRTDDDGVVEATVTTPLISAQRAPMVLVEMIKMLGSEVVPLVEDAVDEIMDALDRFHAHRDVCTGLLGVLDSVLEVLAAEEADRTRLEAEQPQPRPDDAVPRVHGDGDGDGDGDADALVEFEKWYRRQTQSGPPDDEQLDDDAVPPAPAPGTASASPTRDDGTTPKPTKTQTVVRQIMVKALPFLSHPSSMLRASVLHLLRHGVSVLGSQNQEAELLPVVNSFWPFLMARLGSSLTTSKPTARKRILNLDSAGIPRKGEQVEAGLSEPEPFVWIEAVRLVEKLAEEVVEFVGKRLEREAWPRFELLLLVLFHRFGPASHPRQAATDPARRLAPSSGLDATDAGRRRHRGTPPLILASSSSVPAHIVLSILTTLAKVTTHMGVRMSDEVAWSITCNPHLLACLDRRQPDKIRRAGEALYAALARRNWDATWLALTSAFGRPGRRDDEDGVNADAEEGGDGLAFLRQDWILPSLGMLDRILGA</sequence>
<dbReference type="GO" id="GO:0005737">
    <property type="term" value="C:cytoplasm"/>
    <property type="evidence" value="ECO:0007669"/>
    <property type="project" value="TreeGrafter"/>
</dbReference>
<organism evidence="3 4">
    <name type="scientific">Pseudozyma flocculosa PF-1</name>
    <dbReference type="NCBI Taxonomy" id="1277687"/>
    <lineage>
        <taxon>Eukaryota</taxon>
        <taxon>Fungi</taxon>
        <taxon>Dikarya</taxon>
        <taxon>Basidiomycota</taxon>
        <taxon>Ustilaginomycotina</taxon>
        <taxon>Ustilaginomycetes</taxon>
        <taxon>Ustilaginales</taxon>
        <taxon>Ustilaginaceae</taxon>
        <taxon>Pseudozyma</taxon>
    </lineage>
</organism>
<evidence type="ECO:0000259" key="2">
    <source>
        <dbReference type="Pfam" id="PF24181"/>
    </source>
</evidence>
<dbReference type="RefSeq" id="XP_007881788.1">
    <property type="nucleotide sequence ID" value="XM_007883597.1"/>
</dbReference>
<feature type="domain" description="TTI1 C-terminal TPR" evidence="2">
    <location>
        <begin position="1434"/>
        <end position="1599"/>
    </location>
</feature>
<dbReference type="PANTHER" id="PTHR18460:SF3">
    <property type="entry name" value="TELO2-INTERACTING PROTEIN 1 HOMOLOG"/>
    <property type="match status" value="1"/>
</dbReference>
<feature type="compositionally biased region" description="Polar residues" evidence="1">
    <location>
        <begin position="75"/>
        <end position="84"/>
    </location>
</feature>
<feature type="region of interest" description="Disordered" evidence="1">
    <location>
        <begin position="1297"/>
        <end position="1339"/>
    </location>
</feature>
<feature type="region of interest" description="Disordered" evidence="1">
    <location>
        <begin position="200"/>
        <end position="220"/>
    </location>
</feature>
<proteinExistence type="predicted"/>
<dbReference type="EMBL" id="KE361645">
    <property type="protein sequence ID" value="EPQ26411.1"/>
    <property type="molecule type" value="Genomic_DNA"/>
</dbReference>
<dbReference type="OrthoDB" id="49511at2759"/>
<feature type="region of interest" description="Disordered" evidence="1">
    <location>
        <begin position="390"/>
        <end position="411"/>
    </location>
</feature>
<protein>
    <recommendedName>
        <fullName evidence="2">TTI1 C-terminal TPR domain-containing protein</fullName>
    </recommendedName>
</protein>
<reference evidence="3 4" key="1">
    <citation type="journal article" date="2013" name="Plant Cell">
        <title>The transition from a phytopathogenic smut ancestor to an anamorphic biocontrol agent deciphered by comparative whole-genome analysis.</title>
        <authorList>
            <person name="Lefebvre F."/>
            <person name="Joly D.L."/>
            <person name="Labbe C."/>
            <person name="Teichmann B."/>
            <person name="Linning R."/>
            <person name="Belzile F."/>
            <person name="Bakkeren G."/>
            <person name="Belanger R.R."/>
        </authorList>
    </citation>
    <scope>NUCLEOTIDE SEQUENCE [LARGE SCALE GENOMIC DNA]</scope>
    <source>
        <strain evidence="3 4">PF-1</strain>
    </source>
</reference>
<feature type="region of interest" description="Disordered" evidence="1">
    <location>
        <begin position="1488"/>
        <end position="1524"/>
    </location>
</feature>
<feature type="region of interest" description="Disordered" evidence="1">
    <location>
        <begin position="965"/>
        <end position="987"/>
    </location>
</feature>
<feature type="region of interest" description="Disordered" evidence="1">
    <location>
        <begin position="61"/>
        <end position="84"/>
    </location>
</feature>
<dbReference type="HOGENOM" id="CLU_246362_0_0_1"/>